<dbReference type="Proteomes" id="UP000603640">
    <property type="component" value="Unassembled WGS sequence"/>
</dbReference>
<name>A0A923SI42_9BACT</name>
<evidence type="ECO:0000313" key="3">
    <source>
        <dbReference type="Proteomes" id="UP000603640"/>
    </source>
</evidence>
<evidence type="ECO:0000256" key="1">
    <source>
        <dbReference type="SAM" id="Phobius"/>
    </source>
</evidence>
<keyword evidence="1" id="KW-1133">Transmembrane helix</keyword>
<comment type="caution">
    <text evidence="2">The sequence shown here is derived from an EMBL/GenBank/DDBJ whole genome shotgun (WGS) entry which is preliminary data.</text>
</comment>
<gene>
    <name evidence="2" type="ORF">H8S84_05110</name>
</gene>
<sequence length="164" mass="18762">MDTQSIVMAFGSLMLMAAIAIYFWQKQRINQNEAKLRFDRLGEAKGLTFSQYEFWGSGYAVGLDTSKQVLCYLTNIADKEDCTLVSIAEVVKCIVINDYRDVNGTRVIDQIRLDFTFKGSRAHKRLLFYDREINLNFTNELLVAEKWKTVITSSISSSKLAEMC</sequence>
<proteinExistence type="predicted"/>
<dbReference type="AlphaFoldDB" id="A0A923SI42"/>
<feature type="transmembrane region" description="Helical" evidence="1">
    <location>
        <begin position="6"/>
        <end position="24"/>
    </location>
</feature>
<dbReference type="EMBL" id="JACRVF010000001">
    <property type="protein sequence ID" value="MBC5992212.1"/>
    <property type="molecule type" value="Genomic_DNA"/>
</dbReference>
<dbReference type="RefSeq" id="WP_187066168.1">
    <property type="nucleotide sequence ID" value="NZ_JACRVF010000001.1"/>
</dbReference>
<accession>A0A923SI42</accession>
<organism evidence="2 3">
    <name type="scientific">Pontibacter cellulosilyticus</name>
    <dbReference type="NCBI Taxonomy" id="1720253"/>
    <lineage>
        <taxon>Bacteria</taxon>
        <taxon>Pseudomonadati</taxon>
        <taxon>Bacteroidota</taxon>
        <taxon>Cytophagia</taxon>
        <taxon>Cytophagales</taxon>
        <taxon>Hymenobacteraceae</taxon>
        <taxon>Pontibacter</taxon>
    </lineage>
</organism>
<keyword evidence="1" id="KW-0472">Membrane</keyword>
<protein>
    <submittedName>
        <fullName evidence="2">Uncharacterized protein</fullName>
    </submittedName>
</protein>
<keyword evidence="1" id="KW-0812">Transmembrane</keyword>
<evidence type="ECO:0000313" key="2">
    <source>
        <dbReference type="EMBL" id="MBC5992212.1"/>
    </source>
</evidence>
<reference evidence="2" key="1">
    <citation type="submission" date="2020-08" db="EMBL/GenBank/DDBJ databases">
        <title>Pontibacter sp. SD6 16S ribosomal RNA gene Genome sequencing and assembly.</title>
        <authorList>
            <person name="Kang M."/>
        </authorList>
    </citation>
    <scope>NUCLEOTIDE SEQUENCE</scope>
    <source>
        <strain evidence="2">SD6</strain>
    </source>
</reference>
<keyword evidence="3" id="KW-1185">Reference proteome</keyword>